<dbReference type="EMBL" id="JAMXMC010000007">
    <property type="protein sequence ID" value="MCO5977624.1"/>
    <property type="molecule type" value="Genomic_DNA"/>
</dbReference>
<sequence length="297" mass="31258">MAAQLQLRERATLLADLRQIVQAMKNLALAELQRLQHSQPALAEAQRTLEAAWGQLAAPPAVAGYPAAPRIWLLIGAERGFCGAFNAHLAEAAETLQATPGQSVWLAGQRLAEAWRANRPADAAPAGSTPRVLPGCGALDEAEPVLAAWLQAATDATAGAAAAPVPSVWLLSTGPAGLRSQRLLPAPGVPQPWDGAVAGDPPPIQPPPRAAAPRLGLPRPVLMAAVLHQTVRVQLRAALETSLVQENHARLAQMQRAQDHLDELAAELRRRSARLRQADITNELELLTAALGPGDAA</sequence>
<accession>A0ABT1BP74</accession>
<protein>
    <submittedName>
        <fullName evidence="10">F0F1 ATP synthase subunit gamma</fullName>
    </submittedName>
</protein>
<keyword evidence="7" id="KW-0472">Membrane</keyword>
<dbReference type="Proteomes" id="UP001204851">
    <property type="component" value="Unassembled WGS sequence"/>
</dbReference>
<comment type="subcellular location">
    <subcellularLocation>
        <location evidence="2">Membrane</location>
        <topology evidence="2">Peripheral membrane protein</topology>
    </subcellularLocation>
</comment>
<evidence type="ECO:0000256" key="6">
    <source>
        <dbReference type="ARBA" id="ARBA00023065"/>
    </source>
</evidence>
<evidence type="ECO:0000256" key="3">
    <source>
        <dbReference type="ARBA" id="ARBA00007681"/>
    </source>
</evidence>
<evidence type="ECO:0000256" key="4">
    <source>
        <dbReference type="ARBA" id="ARBA00022448"/>
    </source>
</evidence>
<evidence type="ECO:0000256" key="1">
    <source>
        <dbReference type="ARBA" id="ARBA00003456"/>
    </source>
</evidence>
<evidence type="ECO:0000256" key="2">
    <source>
        <dbReference type="ARBA" id="ARBA00004170"/>
    </source>
</evidence>
<dbReference type="InterPro" id="IPR000131">
    <property type="entry name" value="ATP_synth_F1_gsu"/>
</dbReference>
<keyword evidence="8" id="KW-0139">CF(1)</keyword>
<evidence type="ECO:0000313" key="10">
    <source>
        <dbReference type="EMBL" id="MCO5977624.1"/>
    </source>
</evidence>
<evidence type="ECO:0000256" key="8">
    <source>
        <dbReference type="ARBA" id="ARBA00023196"/>
    </source>
</evidence>
<reference evidence="10 11" key="1">
    <citation type="submission" date="2022-06" db="EMBL/GenBank/DDBJ databases">
        <title>Ideonella sp. NS12-5 Genome sequencing and assembly.</title>
        <authorList>
            <person name="Jung Y."/>
        </authorList>
    </citation>
    <scope>NUCLEOTIDE SEQUENCE [LARGE SCALE GENOMIC DNA]</scope>
    <source>
        <strain evidence="10 11">NS12-5</strain>
    </source>
</reference>
<name>A0ABT1BP74_9BURK</name>
<evidence type="ECO:0000256" key="9">
    <source>
        <dbReference type="ARBA" id="ARBA00023310"/>
    </source>
</evidence>
<dbReference type="InterPro" id="IPR035968">
    <property type="entry name" value="ATP_synth_F1_ATPase_gsu"/>
</dbReference>
<proteinExistence type="inferred from homology"/>
<evidence type="ECO:0000313" key="11">
    <source>
        <dbReference type="Proteomes" id="UP001204851"/>
    </source>
</evidence>
<keyword evidence="9" id="KW-0066">ATP synthesis</keyword>
<keyword evidence="11" id="KW-1185">Reference proteome</keyword>
<dbReference type="PRINTS" id="PR00126">
    <property type="entry name" value="ATPASEGAMMA"/>
</dbReference>
<keyword evidence="5" id="KW-0375">Hydrogen ion transport</keyword>
<dbReference type="SUPFAM" id="SSF52943">
    <property type="entry name" value="ATP synthase (F1-ATPase), gamma subunit"/>
    <property type="match status" value="1"/>
</dbReference>
<comment type="function">
    <text evidence="1">Produces ATP from ADP in the presence of a proton gradient across the membrane. The gamma chain is believed to be important in regulating ATPase activity and the flow of protons through the CF(0) complex.</text>
</comment>
<comment type="similarity">
    <text evidence="3">Belongs to the ATPase gamma chain family.</text>
</comment>
<organism evidence="10 11">
    <name type="scientific">Ideonella oryzae</name>
    <dbReference type="NCBI Taxonomy" id="2937441"/>
    <lineage>
        <taxon>Bacteria</taxon>
        <taxon>Pseudomonadati</taxon>
        <taxon>Pseudomonadota</taxon>
        <taxon>Betaproteobacteria</taxon>
        <taxon>Burkholderiales</taxon>
        <taxon>Sphaerotilaceae</taxon>
        <taxon>Ideonella</taxon>
    </lineage>
</organism>
<dbReference type="Gene3D" id="1.10.287.80">
    <property type="entry name" value="ATP synthase, gamma subunit, helix hairpin domain"/>
    <property type="match status" value="2"/>
</dbReference>
<comment type="caution">
    <text evidence="10">The sequence shown here is derived from an EMBL/GenBank/DDBJ whole genome shotgun (WGS) entry which is preliminary data.</text>
</comment>
<evidence type="ECO:0000256" key="7">
    <source>
        <dbReference type="ARBA" id="ARBA00023136"/>
    </source>
</evidence>
<keyword evidence="4" id="KW-0813">Transport</keyword>
<dbReference type="Gene3D" id="3.40.1380.10">
    <property type="match status" value="1"/>
</dbReference>
<gene>
    <name evidence="10" type="ORF">M0L44_13025</name>
</gene>
<evidence type="ECO:0000256" key="5">
    <source>
        <dbReference type="ARBA" id="ARBA00022781"/>
    </source>
</evidence>
<dbReference type="Pfam" id="PF00231">
    <property type="entry name" value="ATP-synt"/>
    <property type="match status" value="1"/>
</dbReference>
<keyword evidence="6" id="KW-0406">Ion transport</keyword>
<dbReference type="RefSeq" id="WP_252770126.1">
    <property type="nucleotide sequence ID" value="NZ_JAMXMC010000007.1"/>
</dbReference>